<keyword evidence="2" id="KW-1185">Reference proteome</keyword>
<gene>
    <name evidence="1" type="ORF">AN396_09255</name>
</gene>
<organism evidence="1 2">
    <name type="scientific">Candidatus Epulonipiscium fishelsonii</name>
    <dbReference type="NCBI Taxonomy" id="77094"/>
    <lineage>
        <taxon>Bacteria</taxon>
        <taxon>Bacillati</taxon>
        <taxon>Bacillota</taxon>
        <taxon>Clostridia</taxon>
        <taxon>Lachnospirales</taxon>
        <taxon>Lachnospiraceae</taxon>
        <taxon>Candidatus Epulonipiscium</taxon>
    </lineage>
</organism>
<sequence>MAYYLGDVMKKNQSIQNMKQEVATELGISLKDGDNRNLTARQSSAIGREMVRRMIKAQEMHMNGQK</sequence>
<evidence type="ECO:0000313" key="1">
    <source>
        <dbReference type="EMBL" id="ONI39050.1"/>
    </source>
</evidence>
<protein>
    <submittedName>
        <fullName evidence="1">Uncharacterized protein</fullName>
    </submittedName>
</protein>
<dbReference type="EMBL" id="LJDB01000073">
    <property type="protein sequence ID" value="ONI39050.1"/>
    <property type="molecule type" value="Genomic_DNA"/>
</dbReference>
<comment type="caution">
    <text evidence="1">The sequence shown here is derived from an EMBL/GenBank/DDBJ whole genome shotgun (WGS) entry which is preliminary data.</text>
</comment>
<reference evidence="1" key="1">
    <citation type="submission" date="2016-08" db="EMBL/GenBank/DDBJ databases">
        <authorList>
            <person name="Ngugi D.K."/>
            <person name="Miyake S."/>
            <person name="Stingl U."/>
        </authorList>
    </citation>
    <scope>NUCLEOTIDE SEQUENCE</scope>
    <source>
        <strain evidence="1">SCG-B11WGA-EpuloA1</strain>
    </source>
</reference>
<dbReference type="Proteomes" id="UP000188605">
    <property type="component" value="Unassembled WGS sequence"/>
</dbReference>
<name>A0ACC8XA63_9FIRM</name>
<evidence type="ECO:0000313" key="2">
    <source>
        <dbReference type="Proteomes" id="UP000188605"/>
    </source>
</evidence>
<accession>A0ACC8XA63</accession>
<proteinExistence type="predicted"/>